<dbReference type="eggNOG" id="KOG0276">
    <property type="taxonomic scope" value="Eukaryota"/>
</dbReference>
<dbReference type="GO" id="GO:0006891">
    <property type="term" value="P:intra-Golgi vesicle-mediated transport"/>
    <property type="evidence" value="ECO:0007669"/>
    <property type="project" value="TreeGrafter"/>
</dbReference>
<dbReference type="OrthoDB" id="272077at2759"/>
<dbReference type="Pfam" id="PF00400">
    <property type="entry name" value="WD40"/>
    <property type="match status" value="1"/>
</dbReference>
<dbReference type="InterPro" id="IPR015943">
    <property type="entry name" value="WD40/YVTN_repeat-like_dom_sf"/>
</dbReference>
<proteinExistence type="predicted"/>
<accession>D2W1V3</accession>
<dbReference type="STRING" id="5762.D2W1V3"/>
<dbReference type="InterPro" id="IPR001680">
    <property type="entry name" value="WD40_rpt"/>
</dbReference>
<keyword evidence="4" id="KW-1185">Reference proteome</keyword>
<dbReference type="Gene3D" id="2.130.10.10">
    <property type="entry name" value="YVTN repeat-like/Quinoprotein amine dehydrogenase"/>
    <property type="match status" value="1"/>
</dbReference>
<evidence type="ECO:0000256" key="2">
    <source>
        <dbReference type="ARBA" id="ARBA00022737"/>
    </source>
</evidence>
<dbReference type="Pfam" id="PF08238">
    <property type="entry name" value="Sel1"/>
    <property type="match status" value="4"/>
</dbReference>
<dbReference type="Proteomes" id="UP000006671">
    <property type="component" value="Unassembled WGS sequence"/>
</dbReference>
<dbReference type="InterPro" id="IPR036322">
    <property type="entry name" value="WD40_repeat_dom_sf"/>
</dbReference>
<dbReference type="PANTHER" id="PTHR19876">
    <property type="entry name" value="COATOMER"/>
    <property type="match status" value="1"/>
</dbReference>
<organism evidence="4">
    <name type="scientific">Naegleria gruberi</name>
    <name type="common">Amoeba</name>
    <dbReference type="NCBI Taxonomy" id="5762"/>
    <lineage>
        <taxon>Eukaryota</taxon>
        <taxon>Discoba</taxon>
        <taxon>Heterolobosea</taxon>
        <taxon>Tetramitia</taxon>
        <taxon>Eutetramitia</taxon>
        <taxon>Vahlkampfiidae</taxon>
        <taxon>Naegleria</taxon>
    </lineage>
</organism>
<reference evidence="3 4" key="1">
    <citation type="journal article" date="2010" name="Cell">
        <title>The genome of Naegleria gruberi illuminates early eukaryotic versatility.</title>
        <authorList>
            <person name="Fritz-Laylin L.K."/>
            <person name="Prochnik S.E."/>
            <person name="Ginger M.L."/>
            <person name="Dacks J.B."/>
            <person name="Carpenter M.L."/>
            <person name="Field M.C."/>
            <person name="Kuo A."/>
            <person name="Paredez A."/>
            <person name="Chapman J."/>
            <person name="Pham J."/>
            <person name="Shu S."/>
            <person name="Neupane R."/>
            <person name="Cipriano M."/>
            <person name="Mancuso J."/>
            <person name="Tu H."/>
            <person name="Salamov A."/>
            <person name="Lindquist E."/>
            <person name="Shapiro H."/>
            <person name="Lucas S."/>
            <person name="Grigoriev I.V."/>
            <person name="Cande W.Z."/>
            <person name="Fulton C."/>
            <person name="Rokhsar D.S."/>
            <person name="Dawson S.C."/>
        </authorList>
    </citation>
    <scope>NUCLEOTIDE SEQUENCE [LARGE SCALE GENOMIC DNA]</scope>
    <source>
        <strain evidence="3 4">NEG-M</strain>
    </source>
</reference>
<dbReference type="AlphaFoldDB" id="D2W1V3"/>
<evidence type="ECO:0000313" key="3">
    <source>
        <dbReference type="EMBL" id="EFC36982.1"/>
    </source>
</evidence>
<keyword evidence="2" id="KW-0677">Repeat</keyword>
<dbReference type="GO" id="GO:0006888">
    <property type="term" value="P:endoplasmic reticulum to Golgi vesicle-mediated transport"/>
    <property type="evidence" value="ECO:0007669"/>
    <property type="project" value="TreeGrafter"/>
</dbReference>
<evidence type="ECO:0000313" key="4">
    <source>
        <dbReference type="Proteomes" id="UP000006671"/>
    </source>
</evidence>
<sequence length="840" mass="97125">MKLLAKLKPTSDQNKIIFPNLSKTLLTHELKSIPITNNQLVPYVKAIEFNHDRTLLAISSYEGFIKVFRVRVTTTGESNSADELQLHYTFTIEPKAPIRCLKFINQLKYIVCGTDRGNVHVIDYENDLEVVRVPFGEYVRCLMVHPKYPFIMAGGDNGKILLWNWEKKFAVEHVMSNVSLDPKKYVMSMSMNCFNTDIVISGSLNSTVTVWNIPFKQLSEYRETDSDKSLFKISSKPKPSSKKIKTKSPVNCVDFYRGNDYNRRNWFVASFDDGSTQIFDCDSGECIVKLSQIHPEPVTTCIFEGDFIFSGSEDGLVDMYYTTAGFKHVRKLRATPKVWCIQVDKCVENCEKLRNETLLKVAIGTTASSAYFTLKKVLEEYPVLKINHNPKLFDVEIVTKSSDVLIMGSFKYYMKLAETDAQAQYHVGIMLKNGQDVQQDQREGFQWLLKAAKNDNSLAQFEVGMFFLNTDKNYERAHKWLSKSANNGHDEAQYQMARIFNEGIWVKKDFAQAFDWGYKAAQQHHTMAIQFIIDCFNYGVGVKKNLLQAKLWMEKLNHPKQKFKRFHNAFETFGTEHDRSLIVNENEFCYNPKATGEFKPVGQYLEKDLSTLLTIETEHEKITNDTIAFYNCFLQFNIIQSPPIEKYYQILVSLFELANYLHNDECKGQILKVSNPILRCFLLDKMKLMNSTFIDILHCFIVNEDLKALELPLYLIKYVMNGKNIELFAKWKLLNSGYQYDSPLNDMKIDGNQLLAKYSFNTNKMESFKCIPDFLTIQHKDGEVIISNIISNMRIFIEFKGLENVGYHICMSNANETVKLTPLIEYFEMRGVLSFENYQE</sequence>
<dbReference type="InterPro" id="IPR011990">
    <property type="entry name" value="TPR-like_helical_dom_sf"/>
</dbReference>
<protein>
    <submittedName>
        <fullName evidence="3">Predicted protein</fullName>
    </submittedName>
</protein>
<dbReference type="GeneID" id="8856230"/>
<dbReference type="SMART" id="SM00671">
    <property type="entry name" value="SEL1"/>
    <property type="match status" value="3"/>
</dbReference>
<dbReference type="PANTHER" id="PTHR19876:SF2">
    <property type="entry name" value="COATOMER SUBUNIT BETA"/>
    <property type="match status" value="1"/>
</dbReference>
<name>D2W1V3_NAEGR</name>
<dbReference type="EMBL" id="GG738923">
    <property type="protein sequence ID" value="EFC36982.1"/>
    <property type="molecule type" value="Genomic_DNA"/>
</dbReference>
<dbReference type="Gene3D" id="1.25.40.10">
    <property type="entry name" value="Tetratricopeptide repeat domain"/>
    <property type="match status" value="1"/>
</dbReference>
<dbReference type="InterPro" id="IPR006597">
    <property type="entry name" value="Sel1-like"/>
</dbReference>
<dbReference type="GO" id="GO:0030126">
    <property type="term" value="C:COPI vesicle coat"/>
    <property type="evidence" value="ECO:0007669"/>
    <property type="project" value="TreeGrafter"/>
</dbReference>
<dbReference type="SUPFAM" id="SSF50978">
    <property type="entry name" value="WD40 repeat-like"/>
    <property type="match status" value="1"/>
</dbReference>
<dbReference type="GO" id="GO:0006886">
    <property type="term" value="P:intracellular protein transport"/>
    <property type="evidence" value="ECO:0007669"/>
    <property type="project" value="TreeGrafter"/>
</dbReference>
<gene>
    <name evidence="3" type="ORF">NAEGRDRAFT_75281</name>
</gene>
<dbReference type="GO" id="GO:0006890">
    <property type="term" value="P:retrograde vesicle-mediated transport, Golgi to endoplasmic reticulum"/>
    <property type="evidence" value="ECO:0007669"/>
    <property type="project" value="TreeGrafter"/>
</dbReference>
<dbReference type="RefSeq" id="XP_002669726.1">
    <property type="nucleotide sequence ID" value="XM_002669680.1"/>
</dbReference>
<dbReference type="VEuPathDB" id="AmoebaDB:NAEGRDRAFT_75281"/>
<dbReference type="eggNOG" id="KOG1550">
    <property type="taxonomic scope" value="Eukaryota"/>
</dbReference>
<dbReference type="SUPFAM" id="SSF81901">
    <property type="entry name" value="HCP-like"/>
    <property type="match status" value="1"/>
</dbReference>
<dbReference type="KEGG" id="ngr:NAEGRDRAFT_75281"/>
<keyword evidence="1" id="KW-0853">WD repeat</keyword>
<evidence type="ECO:0000256" key="1">
    <source>
        <dbReference type="ARBA" id="ARBA00022574"/>
    </source>
</evidence>
<dbReference type="SMART" id="SM00320">
    <property type="entry name" value="WD40"/>
    <property type="match status" value="6"/>
</dbReference>
<dbReference type="InterPro" id="IPR050844">
    <property type="entry name" value="Coatomer_complex_subunit"/>
</dbReference>
<dbReference type="InParanoid" id="D2W1V3"/>